<dbReference type="EMBL" id="MU129022">
    <property type="protein sequence ID" value="KAF9510133.1"/>
    <property type="molecule type" value="Genomic_DNA"/>
</dbReference>
<dbReference type="OrthoDB" id="4924482at2759"/>
<accession>A0A9P6AQG1</accession>
<organism evidence="1 2">
    <name type="scientific">Hydnum rufescens UP504</name>
    <dbReference type="NCBI Taxonomy" id="1448309"/>
    <lineage>
        <taxon>Eukaryota</taxon>
        <taxon>Fungi</taxon>
        <taxon>Dikarya</taxon>
        <taxon>Basidiomycota</taxon>
        <taxon>Agaricomycotina</taxon>
        <taxon>Agaricomycetes</taxon>
        <taxon>Cantharellales</taxon>
        <taxon>Hydnaceae</taxon>
        <taxon>Hydnum</taxon>
    </lineage>
</organism>
<evidence type="ECO:0000313" key="2">
    <source>
        <dbReference type="Proteomes" id="UP000886523"/>
    </source>
</evidence>
<reference evidence="1" key="1">
    <citation type="journal article" date="2020" name="Nat. Commun.">
        <title>Large-scale genome sequencing of mycorrhizal fungi provides insights into the early evolution of symbiotic traits.</title>
        <authorList>
            <person name="Miyauchi S."/>
            <person name="Kiss E."/>
            <person name="Kuo A."/>
            <person name="Drula E."/>
            <person name="Kohler A."/>
            <person name="Sanchez-Garcia M."/>
            <person name="Morin E."/>
            <person name="Andreopoulos B."/>
            <person name="Barry K.W."/>
            <person name="Bonito G."/>
            <person name="Buee M."/>
            <person name="Carver A."/>
            <person name="Chen C."/>
            <person name="Cichocki N."/>
            <person name="Clum A."/>
            <person name="Culley D."/>
            <person name="Crous P.W."/>
            <person name="Fauchery L."/>
            <person name="Girlanda M."/>
            <person name="Hayes R.D."/>
            <person name="Keri Z."/>
            <person name="LaButti K."/>
            <person name="Lipzen A."/>
            <person name="Lombard V."/>
            <person name="Magnuson J."/>
            <person name="Maillard F."/>
            <person name="Murat C."/>
            <person name="Nolan M."/>
            <person name="Ohm R.A."/>
            <person name="Pangilinan J."/>
            <person name="Pereira M.F."/>
            <person name="Perotto S."/>
            <person name="Peter M."/>
            <person name="Pfister S."/>
            <person name="Riley R."/>
            <person name="Sitrit Y."/>
            <person name="Stielow J.B."/>
            <person name="Szollosi G."/>
            <person name="Zifcakova L."/>
            <person name="Stursova M."/>
            <person name="Spatafora J.W."/>
            <person name="Tedersoo L."/>
            <person name="Vaario L.M."/>
            <person name="Yamada A."/>
            <person name="Yan M."/>
            <person name="Wang P."/>
            <person name="Xu J."/>
            <person name="Bruns T."/>
            <person name="Baldrian P."/>
            <person name="Vilgalys R."/>
            <person name="Dunand C."/>
            <person name="Henrissat B."/>
            <person name="Grigoriev I.V."/>
            <person name="Hibbett D."/>
            <person name="Nagy L.G."/>
            <person name="Martin F.M."/>
        </authorList>
    </citation>
    <scope>NUCLEOTIDE SEQUENCE</scope>
    <source>
        <strain evidence="1">UP504</strain>
    </source>
</reference>
<gene>
    <name evidence="1" type="ORF">BS47DRAFT_1396224</name>
</gene>
<evidence type="ECO:0000313" key="1">
    <source>
        <dbReference type="EMBL" id="KAF9510133.1"/>
    </source>
</evidence>
<dbReference type="AlphaFoldDB" id="A0A9P6AQG1"/>
<proteinExistence type="predicted"/>
<dbReference type="Proteomes" id="UP000886523">
    <property type="component" value="Unassembled WGS sequence"/>
</dbReference>
<protein>
    <submittedName>
        <fullName evidence="1">Uncharacterized protein</fullName>
    </submittedName>
</protein>
<comment type="caution">
    <text evidence="1">The sequence shown here is derived from an EMBL/GenBank/DDBJ whole genome shotgun (WGS) entry which is preliminary data.</text>
</comment>
<sequence>MAEVSSTMCAIGLFNIASLTTESEPEFSTRLMTTPLDCDEIHIQGATQFFIKRQSSPGQNPEWVFQCSKPRSRSFTLTAMTLLGPLPPAWSSSNIEELLAEVPIPEHPGSIHTTSRAWVLAAVHALISSKALKLEHDPALMWACAFREACSHVPINYTIPIPVLHETDQMVDLSYIQLLQENLRTSFPPVPQQ</sequence>
<keyword evidence="2" id="KW-1185">Reference proteome</keyword>
<name>A0A9P6AQG1_9AGAM</name>